<name>A0AA97PK35_PYRO3</name>
<reference evidence="3" key="1">
    <citation type="journal article" date="2012" name="PLoS Genet.">
        <title>Comparative analysis of the genomes of two field isolates of the rice blast fungus Magnaporthe oryzae.</title>
        <authorList>
            <person name="Xue M."/>
            <person name="Yang J."/>
            <person name="Li Z."/>
            <person name="Hu S."/>
            <person name="Yao N."/>
            <person name="Dean R.A."/>
            <person name="Zhao W."/>
            <person name="Shen M."/>
            <person name="Zhang H."/>
            <person name="Li C."/>
            <person name="Liu L."/>
            <person name="Cao L."/>
            <person name="Xu X."/>
            <person name="Xing Y."/>
            <person name="Hsiang T."/>
            <person name="Zhang Z."/>
            <person name="Xu J.R."/>
            <person name="Peng Y.L."/>
        </authorList>
    </citation>
    <scope>NUCLEOTIDE SEQUENCE</scope>
    <source>
        <strain evidence="3">Y34</strain>
    </source>
</reference>
<feature type="domain" description="Cyanovirin-N" evidence="2">
    <location>
        <begin position="31"/>
        <end position="137"/>
    </location>
</feature>
<evidence type="ECO:0000313" key="3">
    <source>
        <dbReference type="EMBL" id="ELQ37298.1"/>
    </source>
</evidence>
<gene>
    <name evidence="3" type="ORF">OOU_Y34scaffold00608g65</name>
</gene>
<dbReference type="SUPFAM" id="SSF51322">
    <property type="entry name" value="Cyanovirin-N"/>
    <property type="match status" value="1"/>
</dbReference>
<sequence length="160" mass="16894">MPPKRTAILVAAGLLALTAAAPRPTQLAPRSYTRSCQGCYLSDTKYLFCYCGDGGGRRVGTEIDLDWCVANQGGRLVARANGNFSKSCNHERWVEGSTNVLTASCGDGRGGVRDSSINLALPRADDFIHNNNGLLTCHGIKGVEGQVPGGPGCPYPHTIC</sequence>
<evidence type="ECO:0000256" key="1">
    <source>
        <dbReference type="SAM" id="SignalP"/>
    </source>
</evidence>
<dbReference type="SMR" id="A0AA97PK35"/>
<dbReference type="EMBL" id="JH793781">
    <property type="protein sequence ID" value="ELQ37298.1"/>
    <property type="molecule type" value="Genomic_DNA"/>
</dbReference>
<organism evidence="3">
    <name type="scientific">Pyricularia oryzae (strain Y34)</name>
    <name type="common">Rice blast fungus</name>
    <name type="synonym">Magnaporthe oryzae</name>
    <dbReference type="NCBI Taxonomy" id="1143189"/>
    <lineage>
        <taxon>Eukaryota</taxon>
        <taxon>Fungi</taxon>
        <taxon>Dikarya</taxon>
        <taxon>Ascomycota</taxon>
        <taxon>Pezizomycotina</taxon>
        <taxon>Sordariomycetes</taxon>
        <taxon>Sordariomycetidae</taxon>
        <taxon>Magnaporthales</taxon>
        <taxon>Pyriculariaceae</taxon>
        <taxon>Pyricularia</taxon>
    </lineage>
</organism>
<dbReference type="SMART" id="SM01111">
    <property type="entry name" value="CVNH"/>
    <property type="match status" value="1"/>
</dbReference>
<protein>
    <recommendedName>
        <fullName evidence="2">Cyanovirin-N domain-containing protein</fullName>
    </recommendedName>
</protein>
<dbReference type="Gene3D" id="2.30.60.10">
    <property type="entry name" value="Cyanovirin-N"/>
    <property type="match status" value="1"/>
</dbReference>
<feature type="chain" id="PRO_5041720562" description="Cyanovirin-N domain-containing protein" evidence="1">
    <location>
        <begin position="21"/>
        <end position="160"/>
    </location>
</feature>
<dbReference type="InterPro" id="IPR036673">
    <property type="entry name" value="Cyanovirin-N_sf"/>
</dbReference>
<dbReference type="AlphaFoldDB" id="A0AA97PK35"/>
<dbReference type="InterPro" id="IPR011058">
    <property type="entry name" value="Cyanovirin-N"/>
</dbReference>
<evidence type="ECO:0000259" key="2">
    <source>
        <dbReference type="SMART" id="SM01111"/>
    </source>
</evidence>
<dbReference type="Pfam" id="PF08881">
    <property type="entry name" value="CVNH"/>
    <property type="match status" value="1"/>
</dbReference>
<accession>A0AA97PK35</accession>
<keyword evidence="1" id="KW-0732">Signal</keyword>
<proteinExistence type="predicted"/>
<feature type="signal peptide" evidence="1">
    <location>
        <begin position="1"/>
        <end position="20"/>
    </location>
</feature>
<dbReference type="Proteomes" id="UP000011086">
    <property type="component" value="Unassembled WGS sequence"/>
</dbReference>